<protein>
    <submittedName>
        <fullName evidence="4">Immediate early response gene 2 protein</fullName>
    </submittedName>
</protein>
<keyword evidence="3" id="KW-1185">Reference proteome</keyword>
<organism evidence="3 4">
    <name type="scientific">Clupea harengus</name>
    <name type="common">Atlantic herring</name>
    <dbReference type="NCBI Taxonomy" id="7950"/>
    <lineage>
        <taxon>Eukaryota</taxon>
        <taxon>Metazoa</taxon>
        <taxon>Chordata</taxon>
        <taxon>Craniata</taxon>
        <taxon>Vertebrata</taxon>
        <taxon>Euteleostomi</taxon>
        <taxon>Actinopterygii</taxon>
        <taxon>Neopterygii</taxon>
        <taxon>Teleostei</taxon>
        <taxon>Clupei</taxon>
        <taxon>Clupeiformes</taxon>
        <taxon>Clupeoidei</taxon>
        <taxon>Clupeidae</taxon>
        <taxon>Clupea</taxon>
    </lineage>
</organism>
<dbReference type="RefSeq" id="XP_042564387.1">
    <property type="nucleotide sequence ID" value="XM_042708453.1"/>
</dbReference>
<feature type="compositionally biased region" description="Polar residues" evidence="2">
    <location>
        <begin position="67"/>
        <end position="83"/>
    </location>
</feature>
<dbReference type="InterPro" id="IPR008653">
    <property type="entry name" value="IER"/>
</dbReference>
<dbReference type="PANTHER" id="PTHR15895">
    <property type="entry name" value="IMMEDIATE EARLY RESPONSE GENE"/>
    <property type="match status" value="1"/>
</dbReference>
<dbReference type="OrthoDB" id="6358394at2759"/>
<evidence type="ECO:0000256" key="2">
    <source>
        <dbReference type="SAM" id="MobiDB-lite"/>
    </source>
</evidence>
<dbReference type="KEGG" id="char:122133081"/>
<accession>A0A8M1KKI9</accession>
<proteinExistence type="inferred from homology"/>
<dbReference type="AlphaFoldDB" id="A0A8M1KKI9"/>
<evidence type="ECO:0000313" key="4">
    <source>
        <dbReference type="RefSeq" id="XP_042564387.1"/>
    </source>
</evidence>
<gene>
    <name evidence="4" type="primary">ier2a</name>
</gene>
<comment type="similarity">
    <text evidence="1">Belongs to the IER family.</text>
</comment>
<evidence type="ECO:0000256" key="1">
    <source>
        <dbReference type="ARBA" id="ARBA00006186"/>
    </source>
</evidence>
<feature type="region of interest" description="Disordered" evidence="2">
    <location>
        <begin position="65"/>
        <end position="148"/>
    </location>
</feature>
<dbReference type="GeneID" id="122133081"/>
<name>A0A8M1KKI9_CLUHA</name>
<dbReference type="Proteomes" id="UP000515152">
    <property type="component" value="Chromosome 1"/>
</dbReference>
<dbReference type="Pfam" id="PF05760">
    <property type="entry name" value="IER"/>
    <property type="match status" value="1"/>
</dbReference>
<evidence type="ECO:0000313" key="3">
    <source>
        <dbReference type="Proteomes" id="UP000515152"/>
    </source>
</evidence>
<sequence>MSQPQTETMDVSTEAKRIMVHALGKIYTLRTQRGGLRLHRSLLITLVMKSARDIYHSCRIASEQPEEQANFTGVTTESCQTGTDPAGVPRNVDSTPAPKTEVTENCPKTDVQSDPLYHNTGAYSEDKENQSSTSPDRQSRKRHGKAAVEPDFLPCKKAKMEAVDVRRNGALRATCCGIKDSLTHIPISRGIVSF</sequence>
<reference evidence="4" key="1">
    <citation type="submission" date="2025-08" db="UniProtKB">
        <authorList>
            <consortium name="RefSeq"/>
        </authorList>
    </citation>
    <scope>IDENTIFICATION</scope>
</reference>